<dbReference type="InterPro" id="IPR018490">
    <property type="entry name" value="cNMP-bd_dom_sf"/>
</dbReference>
<dbReference type="OrthoDB" id="9780343at2"/>
<dbReference type="InterPro" id="IPR014710">
    <property type="entry name" value="RmlC-like_jellyroll"/>
</dbReference>
<organism evidence="2 3">
    <name type="scientific">Halanaerobium kushneri</name>
    <dbReference type="NCBI Taxonomy" id="56779"/>
    <lineage>
        <taxon>Bacteria</taxon>
        <taxon>Bacillati</taxon>
        <taxon>Bacillota</taxon>
        <taxon>Clostridia</taxon>
        <taxon>Halanaerobiales</taxon>
        <taxon>Halanaerobiaceae</taxon>
        <taxon>Halanaerobium</taxon>
    </lineage>
</organism>
<dbReference type="SMART" id="SM00100">
    <property type="entry name" value="cNMP"/>
    <property type="match status" value="1"/>
</dbReference>
<dbReference type="SUPFAM" id="SSF51206">
    <property type="entry name" value="cAMP-binding domain-like"/>
    <property type="match status" value="1"/>
</dbReference>
<dbReference type="Pfam" id="PF09986">
    <property type="entry name" value="DUF2225"/>
    <property type="match status" value="1"/>
</dbReference>
<reference evidence="3" key="1">
    <citation type="submission" date="2017-01" db="EMBL/GenBank/DDBJ databases">
        <authorList>
            <person name="Varghese N."/>
            <person name="Submissions S."/>
        </authorList>
    </citation>
    <scope>NUCLEOTIDE SEQUENCE [LARGE SCALE GENOMIC DNA]</scope>
    <source>
        <strain evidence="3">ATCC 700103</strain>
    </source>
</reference>
<dbReference type="InterPro" id="IPR000595">
    <property type="entry name" value="cNMP-bd_dom"/>
</dbReference>
<feature type="domain" description="Cyclic nucleotide-binding" evidence="1">
    <location>
        <begin position="1"/>
        <end position="80"/>
    </location>
</feature>
<accession>A0A1N6PD21</accession>
<evidence type="ECO:0000313" key="2">
    <source>
        <dbReference type="EMBL" id="SIQ02072.1"/>
    </source>
</evidence>
<dbReference type="PROSITE" id="PS50042">
    <property type="entry name" value="CNMP_BINDING_3"/>
    <property type="match status" value="1"/>
</dbReference>
<dbReference type="RefSeq" id="WP_076543358.1">
    <property type="nucleotide sequence ID" value="NZ_FTNC01000001.1"/>
</dbReference>
<keyword evidence="3" id="KW-1185">Reference proteome</keyword>
<gene>
    <name evidence="2" type="ORF">SAMN05421834_10139</name>
</gene>
<dbReference type="EMBL" id="FTNC01000001">
    <property type="protein sequence ID" value="SIQ02072.1"/>
    <property type="molecule type" value="Genomic_DNA"/>
</dbReference>
<proteinExistence type="predicted"/>
<dbReference type="Gene3D" id="2.60.120.10">
    <property type="entry name" value="Jelly Rolls"/>
    <property type="match status" value="1"/>
</dbReference>
<name>A0A1N6PD21_9FIRM</name>
<dbReference type="Proteomes" id="UP000185669">
    <property type="component" value="Unassembled WGS sequence"/>
</dbReference>
<dbReference type="InterPro" id="IPR018708">
    <property type="entry name" value="DUF2225"/>
</dbReference>
<dbReference type="CDD" id="cd00038">
    <property type="entry name" value="CAP_ED"/>
    <property type="match status" value="1"/>
</dbReference>
<dbReference type="STRING" id="56779.SAMN05421834_10139"/>
<sequence>MLEKTSLKDLLANHSTMIEIKSGKNIYSYGQNADKIYFILNGLVRVFIRDNDQELEIQRQKNGSFVGESAFTADHYSSRAEAYLNTKILEFKVSDLKFIMQKNVSFASKMINNLSSYIEKLENKNKINLPPINKINKKKEIKKEIKDRSGFYLEGHKTYEKKTDSKDEYYLYDKEIECPVCSKKMSVKKIRNSRLRIKKIREDLRPLYKDFNLYNYSILSCSNCLFTARRKDFNNISKSKKQIIKENFKDLIKNTLSNDFKIEFSEPRSINQVLDAHYLALKLYNYIDLNADRKAFLWRELSWIYEDLGENQLSEKASLKALNNLEEFYFKATDNHPKKETNKLSLLLSVLYYKHNQNHKALPLLDELIRDNKVNIRHRNKAKDLFLKIREVNN</sequence>
<evidence type="ECO:0000313" key="3">
    <source>
        <dbReference type="Proteomes" id="UP000185669"/>
    </source>
</evidence>
<evidence type="ECO:0000259" key="1">
    <source>
        <dbReference type="PROSITE" id="PS50042"/>
    </source>
</evidence>
<protein>
    <recommendedName>
        <fullName evidence="1">Cyclic nucleotide-binding domain-containing protein</fullName>
    </recommendedName>
</protein>
<dbReference type="AlphaFoldDB" id="A0A1N6PD21"/>
<dbReference type="Pfam" id="PF00027">
    <property type="entry name" value="cNMP_binding"/>
    <property type="match status" value="1"/>
</dbReference>